<dbReference type="RefSeq" id="WP_261517194.1">
    <property type="nucleotide sequence ID" value="NZ_JAODNV010000033.1"/>
</dbReference>
<keyword evidence="5" id="KW-1185">Reference proteome</keyword>
<accession>A0A9X2XCE3</accession>
<dbReference type="Gene3D" id="3.40.30.10">
    <property type="entry name" value="Glutaredoxin"/>
    <property type="match status" value="1"/>
</dbReference>
<dbReference type="EC" id="5.99.1.4" evidence="1"/>
<feature type="domain" description="DSBA-like thioredoxin" evidence="3">
    <location>
        <begin position="5"/>
        <end position="190"/>
    </location>
</feature>
<dbReference type="InterPro" id="IPR014440">
    <property type="entry name" value="HCCAis_GSTk"/>
</dbReference>
<dbReference type="InterPro" id="IPR044087">
    <property type="entry name" value="NahD-like"/>
</dbReference>
<dbReference type="EMBL" id="JAODNV010000033">
    <property type="protein sequence ID" value="MCT8992249.1"/>
    <property type="molecule type" value="Genomic_DNA"/>
</dbReference>
<dbReference type="GO" id="GO:0018845">
    <property type="term" value="F:2-hydroxychromene-2-carboxylate isomerase activity"/>
    <property type="evidence" value="ECO:0007669"/>
    <property type="project" value="UniProtKB-UniRule"/>
</dbReference>
<dbReference type="PANTHER" id="PTHR42943:SF2">
    <property type="entry name" value="GLUTATHIONE S-TRANSFERASE KAPPA 1"/>
    <property type="match status" value="1"/>
</dbReference>
<proteinExistence type="inferred from homology"/>
<sequence>MKASIEFFFDPISPFSYLATTRIDELASRHGRKVIWRPTLVGVTVTKVMGLKPVPETPLKSTYFARDAQRLAQIFGVPLRRHGLKNVNSLAACRAFLWVQERDDASARRLVRHLSARLWVDGIDITPRETVVAEAASLGIEVGDLSSEEVKHKLAAAVDYAIRKNVFGVPFFVADDEPFWGCDRMWMLDYWLATGRLPSFDDLLCRLFQD</sequence>
<protein>
    <recommendedName>
        <fullName evidence="1">2-hydroxychromene-2-carboxylate isomerase</fullName>
        <ecNumber evidence="1">5.99.1.4</ecNumber>
    </recommendedName>
</protein>
<organism evidence="4 5">
    <name type="scientific">Chelativorans petroleitrophicus</name>
    <dbReference type="NCBI Taxonomy" id="2975484"/>
    <lineage>
        <taxon>Bacteria</taxon>
        <taxon>Pseudomonadati</taxon>
        <taxon>Pseudomonadota</taxon>
        <taxon>Alphaproteobacteria</taxon>
        <taxon>Hyphomicrobiales</taxon>
        <taxon>Phyllobacteriaceae</taxon>
        <taxon>Chelativorans</taxon>
    </lineage>
</organism>
<dbReference type="SUPFAM" id="SSF52833">
    <property type="entry name" value="Thioredoxin-like"/>
    <property type="match status" value="1"/>
</dbReference>
<dbReference type="Pfam" id="PF01323">
    <property type="entry name" value="DSBA"/>
    <property type="match status" value="1"/>
</dbReference>
<evidence type="ECO:0000256" key="1">
    <source>
        <dbReference type="PIRNR" id="PIRNR006386"/>
    </source>
</evidence>
<evidence type="ECO:0000313" key="5">
    <source>
        <dbReference type="Proteomes" id="UP001149009"/>
    </source>
</evidence>
<dbReference type="Proteomes" id="UP001149009">
    <property type="component" value="Unassembled WGS sequence"/>
</dbReference>
<evidence type="ECO:0000256" key="2">
    <source>
        <dbReference type="PIRSR" id="PIRSR006386-1"/>
    </source>
</evidence>
<reference evidence="4" key="1">
    <citation type="submission" date="2022-08" db="EMBL/GenBank/DDBJ databases">
        <title>Chelativorans sichuanense sp. nov., a paraffin oil-degrading bacterium isolated from a mixture of oil-based drill cuttings and paddy soil.</title>
        <authorList>
            <person name="Yu J."/>
            <person name="Liu H."/>
            <person name="Chen Q."/>
        </authorList>
    </citation>
    <scope>NUCLEOTIDE SEQUENCE</scope>
    <source>
        <strain evidence="4">SCAU 2101</strain>
    </source>
</reference>
<keyword evidence="1 4" id="KW-0413">Isomerase</keyword>
<feature type="active site" description="Nucleophile" evidence="2">
    <location>
        <position position="13"/>
    </location>
</feature>
<dbReference type="GO" id="GO:0004364">
    <property type="term" value="F:glutathione transferase activity"/>
    <property type="evidence" value="ECO:0007669"/>
    <property type="project" value="TreeGrafter"/>
</dbReference>
<dbReference type="InterPro" id="IPR001853">
    <property type="entry name" value="DSBA-like_thioredoxin_dom"/>
</dbReference>
<dbReference type="GO" id="GO:1901170">
    <property type="term" value="P:naphthalene catabolic process"/>
    <property type="evidence" value="ECO:0007669"/>
    <property type="project" value="InterPro"/>
</dbReference>
<dbReference type="CDD" id="cd03022">
    <property type="entry name" value="DsbA_HCCA_Iso"/>
    <property type="match status" value="1"/>
</dbReference>
<dbReference type="InterPro" id="IPR051924">
    <property type="entry name" value="GST_Kappa/NadH"/>
</dbReference>
<evidence type="ECO:0000313" key="4">
    <source>
        <dbReference type="EMBL" id="MCT8992249.1"/>
    </source>
</evidence>
<comment type="similarity">
    <text evidence="1">Belongs to the GST superfamily. NadH family.</text>
</comment>
<dbReference type="GO" id="GO:0004602">
    <property type="term" value="F:glutathione peroxidase activity"/>
    <property type="evidence" value="ECO:0007669"/>
    <property type="project" value="TreeGrafter"/>
</dbReference>
<evidence type="ECO:0000259" key="3">
    <source>
        <dbReference type="Pfam" id="PF01323"/>
    </source>
</evidence>
<comment type="catalytic activity">
    <reaction evidence="1">
        <text>2-hydroxychromene-2-carboxylate = (3E)-4-(2-hydroxyphenyl)-2-oxobut-3-enoate</text>
        <dbReference type="Rhea" id="RHEA:27401"/>
        <dbReference type="ChEBI" id="CHEBI:59350"/>
        <dbReference type="ChEBI" id="CHEBI:59353"/>
        <dbReference type="EC" id="5.99.1.4"/>
    </reaction>
</comment>
<dbReference type="AlphaFoldDB" id="A0A9X2XCE3"/>
<dbReference type="GO" id="GO:0006749">
    <property type="term" value="P:glutathione metabolic process"/>
    <property type="evidence" value="ECO:0007669"/>
    <property type="project" value="TreeGrafter"/>
</dbReference>
<comment type="caution">
    <text evidence="4">The sequence shown here is derived from an EMBL/GenBank/DDBJ whole genome shotgun (WGS) entry which is preliminary data.</text>
</comment>
<dbReference type="PIRSF" id="PIRSF006386">
    <property type="entry name" value="HCCAis_GSTk"/>
    <property type="match status" value="1"/>
</dbReference>
<dbReference type="PANTHER" id="PTHR42943">
    <property type="entry name" value="GLUTATHIONE S-TRANSFERASE KAPPA"/>
    <property type="match status" value="1"/>
</dbReference>
<dbReference type="InterPro" id="IPR036249">
    <property type="entry name" value="Thioredoxin-like_sf"/>
</dbReference>
<name>A0A9X2XCE3_9HYPH</name>
<gene>
    <name evidence="4" type="ORF">NYR54_18535</name>
</gene>